<keyword evidence="5" id="KW-0326">Glycosidase</keyword>
<evidence type="ECO:0000256" key="2">
    <source>
        <dbReference type="ARBA" id="ARBA00005336"/>
    </source>
</evidence>
<evidence type="ECO:0000256" key="7">
    <source>
        <dbReference type="SAM" id="Phobius"/>
    </source>
</evidence>
<dbReference type="InterPro" id="IPR017853">
    <property type="entry name" value="GH"/>
</dbReference>
<reference evidence="9 10" key="1">
    <citation type="journal article" date="2019" name="BMC Evol. Biol.">
        <title>Comparative genomics of Mycobacterium mucogenicum and Mycobacterium neoaurum clade members emphasizing tRNA and non-coding RNA.</title>
        <authorList>
            <person name="Behra P.R.K."/>
            <person name="Pettersson B.M.F."/>
            <person name="Das S."/>
            <person name="Dasgupta S."/>
            <person name="Kirsebom L.A."/>
        </authorList>
    </citation>
    <scope>NUCLEOTIDE SEQUENCE [LARGE SCALE GENOMIC DNA]</scope>
    <source>
        <strain evidence="9 10">DSM 44124</strain>
    </source>
</reference>
<keyword evidence="7" id="KW-0812">Transmembrane</keyword>
<dbReference type="RefSeq" id="WP_053855478.1">
    <property type="nucleotide sequence ID" value="NZ_ANBS01000023.1"/>
</dbReference>
<feature type="compositionally biased region" description="Low complexity" evidence="6">
    <location>
        <begin position="42"/>
        <end position="51"/>
    </location>
</feature>
<comment type="catalytic activity">
    <reaction evidence="1">
        <text>Hydrolysis of terminal non-reducing N-acetyl-D-hexosamine residues in N-acetyl-beta-D-hexosaminides.</text>
        <dbReference type="EC" id="3.2.1.52"/>
    </reaction>
</comment>
<proteinExistence type="inferred from homology"/>
<keyword evidence="7" id="KW-1133">Transmembrane helix</keyword>
<feature type="transmembrane region" description="Helical" evidence="7">
    <location>
        <begin position="12"/>
        <end position="31"/>
    </location>
</feature>
<gene>
    <name evidence="9" type="ORF">C1S78_024075</name>
</gene>
<dbReference type="GO" id="GO:0009254">
    <property type="term" value="P:peptidoglycan turnover"/>
    <property type="evidence" value="ECO:0007669"/>
    <property type="project" value="TreeGrafter"/>
</dbReference>
<dbReference type="EC" id="3.2.1.52" evidence="3"/>
<feature type="region of interest" description="Disordered" evidence="6">
    <location>
        <begin position="34"/>
        <end position="54"/>
    </location>
</feature>
<dbReference type="EMBL" id="CP062008">
    <property type="protein sequence ID" value="QPG68503.1"/>
    <property type="molecule type" value="Genomic_DNA"/>
</dbReference>
<dbReference type="AlphaFoldDB" id="A0A8E4R6B8"/>
<comment type="similarity">
    <text evidence="2">Belongs to the glycosyl hydrolase 3 family.</text>
</comment>
<dbReference type="KEGG" id="mmuc:C1S78_024075"/>
<dbReference type="InterPro" id="IPR036962">
    <property type="entry name" value="Glyco_hydro_3_N_sf"/>
</dbReference>
<evidence type="ECO:0000256" key="6">
    <source>
        <dbReference type="SAM" id="MobiDB-lite"/>
    </source>
</evidence>
<keyword evidence="10" id="KW-1185">Reference proteome</keyword>
<dbReference type="PANTHER" id="PTHR30480:SF13">
    <property type="entry name" value="BETA-HEXOSAMINIDASE"/>
    <property type="match status" value="1"/>
</dbReference>
<reference evidence="9 10" key="2">
    <citation type="journal article" date="2019" name="Sci. Rep.">
        <title>Insight into the biology of Mycobacterium mucogenicum and Mycobacterium neoaurum clade members.</title>
        <authorList>
            <person name="Behra P.R.K."/>
            <person name="Pettersson B.M.F."/>
            <person name="Ramesh M."/>
            <person name="Dasgupta S."/>
            <person name="Kirsebom L.A."/>
        </authorList>
    </citation>
    <scope>NUCLEOTIDE SEQUENCE [LARGE SCALE GENOMIC DNA]</scope>
    <source>
        <strain evidence="9 10">DSM 44124</strain>
    </source>
</reference>
<keyword evidence="4 9" id="KW-0378">Hydrolase</keyword>
<accession>A0A8E4R6B8</accession>
<dbReference type="PANTHER" id="PTHR30480">
    <property type="entry name" value="BETA-HEXOSAMINIDASE-RELATED"/>
    <property type="match status" value="1"/>
</dbReference>
<sequence>MPSPRSRLQSPVVLASAAAVIVVGLIVAAVMSKPRPAPTPAEPSTTSSPVAAAPPPCRLDTVVTALTPRQKLAQLLMVGVKNLADAQAVVREQEVGGIFITSWTDYSMLGAPLAALAQEPRPLPLAVSVDEEGGRVQRLKGLIGSQPSARELVAAGKTPEQVREIARLRGQAMKELGITIDFAPVVDITNAADGTVIGDRSWGNTAEGVTAYAGAYAAGLRDAGLLPVLKHFPGHGHASGDSHQGGVVTPPLDQLETLDLVPYRSLTTQLPVAVMVGHMQVPGLTDTDPASLSKAAYDLLRSGNYGGRPFQGAVFTDDLSSMGAITQRYSVPEAVLKALQAGADTALWITTKEVPDVLDRLQQAVDAGELTTERVDDAVRHMAVTKDPSLACTR</sequence>
<dbReference type="GeneID" id="76728038"/>
<dbReference type="Pfam" id="PF00933">
    <property type="entry name" value="Glyco_hydro_3"/>
    <property type="match status" value="1"/>
</dbReference>
<dbReference type="GO" id="GO:0005975">
    <property type="term" value="P:carbohydrate metabolic process"/>
    <property type="evidence" value="ECO:0007669"/>
    <property type="project" value="InterPro"/>
</dbReference>
<dbReference type="InterPro" id="IPR001764">
    <property type="entry name" value="Glyco_hydro_3_N"/>
</dbReference>
<dbReference type="SUPFAM" id="SSF51445">
    <property type="entry name" value="(Trans)glycosidases"/>
    <property type="match status" value="1"/>
</dbReference>
<evidence type="ECO:0000256" key="3">
    <source>
        <dbReference type="ARBA" id="ARBA00012663"/>
    </source>
</evidence>
<feature type="domain" description="Glycoside hydrolase family 3 N-terminal" evidence="8">
    <location>
        <begin position="69"/>
        <end position="382"/>
    </location>
</feature>
<dbReference type="Gene3D" id="3.20.20.300">
    <property type="entry name" value="Glycoside hydrolase, family 3, N-terminal domain"/>
    <property type="match status" value="1"/>
</dbReference>
<dbReference type="InterPro" id="IPR050226">
    <property type="entry name" value="NagZ_Beta-hexosaminidase"/>
</dbReference>
<keyword evidence="7" id="KW-0472">Membrane</keyword>
<evidence type="ECO:0000256" key="1">
    <source>
        <dbReference type="ARBA" id="ARBA00001231"/>
    </source>
</evidence>
<evidence type="ECO:0000259" key="8">
    <source>
        <dbReference type="Pfam" id="PF00933"/>
    </source>
</evidence>
<name>A0A8E4R6B8_MYCMU</name>
<evidence type="ECO:0000256" key="5">
    <source>
        <dbReference type="ARBA" id="ARBA00023295"/>
    </source>
</evidence>
<evidence type="ECO:0000313" key="10">
    <source>
        <dbReference type="Proteomes" id="UP000309231"/>
    </source>
</evidence>
<dbReference type="Proteomes" id="UP000309231">
    <property type="component" value="Chromosome"/>
</dbReference>
<organism evidence="9 10">
    <name type="scientific">Mycolicibacterium mucogenicum DSM 44124</name>
    <dbReference type="NCBI Taxonomy" id="1226753"/>
    <lineage>
        <taxon>Bacteria</taxon>
        <taxon>Bacillati</taxon>
        <taxon>Actinomycetota</taxon>
        <taxon>Actinomycetes</taxon>
        <taxon>Mycobacteriales</taxon>
        <taxon>Mycobacteriaceae</taxon>
        <taxon>Mycolicibacterium</taxon>
    </lineage>
</organism>
<evidence type="ECO:0000313" key="9">
    <source>
        <dbReference type="EMBL" id="QPG68503.1"/>
    </source>
</evidence>
<evidence type="ECO:0000256" key="4">
    <source>
        <dbReference type="ARBA" id="ARBA00022801"/>
    </source>
</evidence>
<protein>
    <recommendedName>
        <fullName evidence="3">beta-N-acetylhexosaminidase</fullName>
        <ecNumber evidence="3">3.2.1.52</ecNumber>
    </recommendedName>
</protein>
<dbReference type="GO" id="GO:0004563">
    <property type="term" value="F:beta-N-acetylhexosaminidase activity"/>
    <property type="evidence" value="ECO:0007669"/>
    <property type="project" value="UniProtKB-EC"/>
</dbReference>